<dbReference type="InterPro" id="IPR051258">
    <property type="entry name" value="Diverse_Substrate_Transporter"/>
</dbReference>
<dbReference type="GO" id="GO:0005886">
    <property type="term" value="C:plasma membrane"/>
    <property type="evidence" value="ECO:0007669"/>
    <property type="project" value="UniProtKB-SubCell"/>
</dbReference>
<feature type="domain" description="EamA" evidence="7">
    <location>
        <begin position="157"/>
        <end position="295"/>
    </location>
</feature>
<dbReference type="Pfam" id="PF00892">
    <property type="entry name" value="EamA"/>
    <property type="match status" value="2"/>
</dbReference>
<dbReference type="InterPro" id="IPR000620">
    <property type="entry name" value="EamA_dom"/>
</dbReference>
<dbReference type="SUPFAM" id="SSF103481">
    <property type="entry name" value="Multidrug resistance efflux transporter EmrE"/>
    <property type="match status" value="2"/>
</dbReference>
<evidence type="ECO:0000256" key="5">
    <source>
        <dbReference type="ARBA" id="ARBA00023136"/>
    </source>
</evidence>
<feature type="transmembrane region" description="Helical" evidence="6">
    <location>
        <begin position="280"/>
        <end position="299"/>
    </location>
</feature>
<dbReference type="EMBL" id="JACXBF010000430">
    <property type="protein sequence ID" value="MBD2801982.1"/>
    <property type="molecule type" value="Genomic_DNA"/>
</dbReference>
<evidence type="ECO:0000256" key="1">
    <source>
        <dbReference type="ARBA" id="ARBA00004651"/>
    </source>
</evidence>
<dbReference type="GeneID" id="97126529"/>
<dbReference type="Proteomes" id="UP001193920">
    <property type="component" value="Unassembled WGS sequence"/>
</dbReference>
<feature type="transmembrane region" description="Helical" evidence="6">
    <location>
        <begin position="36"/>
        <end position="63"/>
    </location>
</feature>
<sequence>MSNDTLSLSRGRLWMLDIGLLTVALSWGASYSLMQLIIHAGVTVPLFLMLRFALAVPFMFLGTRIRLRNITRGEIVNGLIFGILLYAILTFETLGVKYTSAANAGFLIALSVVLVPFFERVLGKRKQSKFVYFTCFLSLFGGGLLSFSASGSIGFNFGDSLILLAALIRGFQIFMFGRQTAGKPYSLINITLIELVTVAVLGLASVIVIEPGALRYIPEISPAVWGYILFLSLLATAFAFLMQLYAAKTTSPTRVGLILSLEPAFAAMFAVTIMGETLGILQGMGGLIIVCAALMGRIVEGKRYE</sequence>
<feature type="transmembrane region" description="Helical" evidence="6">
    <location>
        <begin position="257"/>
        <end position="274"/>
    </location>
</feature>
<feature type="transmembrane region" description="Helical" evidence="6">
    <location>
        <begin position="75"/>
        <end position="94"/>
    </location>
</feature>
<evidence type="ECO:0000313" key="8">
    <source>
        <dbReference type="EMBL" id="MBD2801982.1"/>
    </source>
</evidence>
<dbReference type="PANTHER" id="PTHR42920:SF5">
    <property type="entry name" value="EAMA DOMAIN-CONTAINING PROTEIN"/>
    <property type="match status" value="1"/>
</dbReference>
<feature type="transmembrane region" description="Helical" evidence="6">
    <location>
        <begin position="187"/>
        <end position="209"/>
    </location>
</feature>
<dbReference type="PANTHER" id="PTHR42920">
    <property type="entry name" value="OS03G0707200 PROTEIN-RELATED"/>
    <property type="match status" value="1"/>
</dbReference>
<keyword evidence="2" id="KW-1003">Cell membrane</keyword>
<evidence type="ECO:0000256" key="3">
    <source>
        <dbReference type="ARBA" id="ARBA00022692"/>
    </source>
</evidence>
<evidence type="ECO:0000256" key="6">
    <source>
        <dbReference type="SAM" id="Phobius"/>
    </source>
</evidence>
<feature type="transmembrane region" description="Helical" evidence="6">
    <location>
        <begin position="130"/>
        <end position="149"/>
    </location>
</feature>
<feature type="transmembrane region" description="Helical" evidence="6">
    <location>
        <begin position="224"/>
        <end position="245"/>
    </location>
</feature>
<keyword evidence="5 6" id="KW-0472">Membrane</keyword>
<keyword evidence="3 6" id="KW-0812">Transmembrane</keyword>
<dbReference type="RefSeq" id="WP_038236171.1">
    <property type="nucleotide sequence ID" value="NZ_CAWNPE010000001.1"/>
</dbReference>
<feature type="transmembrane region" description="Helical" evidence="6">
    <location>
        <begin position="155"/>
        <end position="175"/>
    </location>
</feature>
<keyword evidence="4 6" id="KW-1133">Transmembrane helix</keyword>
<comment type="caution">
    <text evidence="8">The sequence shown here is derived from an EMBL/GenBank/DDBJ whole genome shotgun (WGS) entry which is preliminary data.</text>
</comment>
<feature type="domain" description="EamA" evidence="7">
    <location>
        <begin position="17"/>
        <end position="145"/>
    </location>
</feature>
<name>A0AAW3YUV9_9GAMM</name>
<reference evidence="8" key="2">
    <citation type="journal article" date="2024" name="Toxins">
        <title>Genome Sequence Analysis of Native Xenorhabdus Strains Isolated from Entomopathogenic Nematodes in Argentina.</title>
        <authorList>
            <person name="Palma L."/>
            <person name="Frizzo L."/>
            <person name="Kaiser S."/>
            <person name="Berry C."/>
            <person name="Caballero P."/>
            <person name="Bode H.B."/>
            <person name="Del Valle E.E."/>
        </authorList>
    </citation>
    <scope>NUCLEOTIDE SEQUENCE</scope>
    <source>
        <strain evidence="8">M</strain>
    </source>
</reference>
<evidence type="ECO:0000256" key="2">
    <source>
        <dbReference type="ARBA" id="ARBA00022475"/>
    </source>
</evidence>
<feature type="transmembrane region" description="Helical" evidence="6">
    <location>
        <begin position="12"/>
        <end position="30"/>
    </location>
</feature>
<protein>
    <submittedName>
        <fullName evidence="8">DMT family transporter</fullName>
    </submittedName>
</protein>
<proteinExistence type="predicted"/>
<gene>
    <name evidence="8" type="ORF">ID854_16470</name>
</gene>
<organism evidence="8">
    <name type="scientific">Xenorhabdus szentirmaii</name>
    <dbReference type="NCBI Taxonomy" id="290112"/>
    <lineage>
        <taxon>Bacteria</taxon>
        <taxon>Pseudomonadati</taxon>
        <taxon>Pseudomonadota</taxon>
        <taxon>Gammaproteobacteria</taxon>
        <taxon>Enterobacterales</taxon>
        <taxon>Morganellaceae</taxon>
        <taxon>Xenorhabdus</taxon>
    </lineage>
</organism>
<comment type="subcellular location">
    <subcellularLocation>
        <location evidence="1">Cell membrane</location>
        <topology evidence="1">Multi-pass membrane protein</topology>
    </subcellularLocation>
</comment>
<accession>A0AAW3YUV9</accession>
<reference evidence="8" key="1">
    <citation type="submission" date="2020-09" db="EMBL/GenBank/DDBJ databases">
        <authorList>
            <person name="Palma L."/>
            <person name="Caballero P."/>
            <person name="Berry C."/>
            <person name="Del Valle E."/>
        </authorList>
    </citation>
    <scope>NUCLEOTIDE SEQUENCE</scope>
    <source>
        <strain evidence="8">M</strain>
    </source>
</reference>
<evidence type="ECO:0000256" key="4">
    <source>
        <dbReference type="ARBA" id="ARBA00022989"/>
    </source>
</evidence>
<evidence type="ECO:0000259" key="7">
    <source>
        <dbReference type="Pfam" id="PF00892"/>
    </source>
</evidence>
<dbReference type="InterPro" id="IPR037185">
    <property type="entry name" value="EmrE-like"/>
</dbReference>
<feature type="transmembrane region" description="Helical" evidence="6">
    <location>
        <begin position="100"/>
        <end position="118"/>
    </location>
</feature>
<dbReference type="AlphaFoldDB" id="A0AAW3YUV9"/>